<evidence type="ECO:0000313" key="2">
    <source>
        <dbReference type="Proteomes" id="UP000094622"/>
    </source>
</evidence>
<dbReference type="InterPro" id="IPR036291">
    <property type="entry name" value="NAD(P)-bd_dom_sf"/>
</dbReference>
<dbReference type="PANTHER" id="PTHR43677:SF4">
    <property type="entry name" value="QUINONE OXIDOREDUCTASE-LIKE PROTEIN 2"/>
    <property type="match status" value="1"/>
</dbReference>
<evidence type="ECO:0000313" key="1">
    <source>
        <dbReference type="EMBL" id="ODN70292.1"/>
    </source>
</evidence>
<accession>A0A1E3H1W3</accession>
<reference evidence="1 2" key="1">
    <citation type="submission" date="2016-07" db="EMBL/GenBank/DDBJ databases">
        <title>Draft Genome Sequence of Methylobrevis pamukkalensis PK2.</title>
        <authorList>
            <person name="Vasilenko O.V."/>
            <person name="Doronina N.V."/>
            <person name="Shmareva M.N."/>
            <person name="Tarlachkov S.V."/>
            <person name="Mustakhimov I."/>
            <person name="Trotsenko Y.A."/>
        </authorList>
    </citation>
    <scope>NUCLEOTIDE SEQUENCE [LARGE SCALE GENOMIC DNA]</scope>
    <source>
        <strain evidence="1 2">PK2</strain>
    </source>
</reference>
<dbReference type="EMBL" id="MCRJ01000055">
    <property type="protein sequence ID" value="ODN70292.1"/>
    <property type="molecule type" value="Genomic_DNA"/>
</dbReference>
<dbReference type="Gene3D" id="3.90.180.10">
    <property type="entry name" value="Medium-chain alcohol dehydrogenases, catalytic domain"/>
    <property type="match status" value="1"/>
</dbReference>
<dbReference type="AlphaFoldDB" id="A0A1E3H1W3"/>
<sequence>MIDTSGEDLKTRLKELTGGAGADVVYDTVGGDLTDAAVRATAWAGRYLVVGFAAGDIPKLPLNLVLLKGIDVLGVFWGRWLALDPAGHRANTAEILGHVAAGRLRPHIHARYPLEAVAEALGEIEGRRVMGKVVLVP</sequence>
<proteinExistence type="predicted"/>
<keyword evidence="1" id="KW-0560">Oxidoreductase</keyword>
<protein>
    <submittedName>
        <fullName evidence="1">Quinone oxidoreductase 1</fullName>
        <ecNumber evidence="1">1.6.5.5</ecNumber>
    </submittedName>
</protein>
<organism evidence="1 2">
    <name type="scientific">Methylobrevis pamukkalensis</name>
    <dbReference type="NCBI Taxonomy" id="1439726"/>
    <lineage>
        <taxon>Bacteria</taxon>
        <taxon>Pseudomonadati</taxon>
        <taxon>Pseudomonadota</taxon>
        <taxon>Alphaproteobacteria</taxon>
        <taxon>Hyphomicrobiales</taxon>
        <taxon>Pleomorphomonadaceae</taxon>
        <taxon>Methylobrevis</taxon>
    </lineage>
</organism>
<dbReference type="PANTHER" id="PTHR43677">
    <property type="entry name" value="SHORT-CHAIN DEHYDROGENASE/REDUCTASE"/>
    <property type="match status" value="1"/>
</dbReference>
<dbReference type="InterPro" id="IPR051397">
    <property type="entry name" value="Zn-ADH-like_protein"/>
</dbReference>
<dbReference type="Gene3D" id="3.40.50.720">
    <property type="entry name" value="NAD(P)-binding Rossmann-like Domain"/>
    <property type="match status" value="1"/>
</dbReference>
<dbReference type="PATRIC" id="fig|1439726.3.peg.2506"/>
<keyword evidence="2" id="KW-1185">Reference proteome</keyword>
<name>A0A1E3H1W3_9HYPH</name>
<dbReference type="Pfam" id="PF13602">
    <property type="entry name" value="ADH_zinc_N_2"/>
    <property type="match status" value="1"/>
</dbReference>
<dbReference type="Proteomes" id="UP000094622">
    <property type="component" value="Unassembled WGS sequence"/>
</dbReference>
<dbReference type="EC" id="1.6.5.5" evidence="1"/>
<gene>
    <name evidence="1" type="primary">qorA_2</name>
    <name evidence="1" type="ORF">A6302_02384</name>
</gene>
<comment type="caution">
    <text evidence="1">The sequence shown here is derived from an EMBL/GenBank/DDBJ whole genome shotgun (WGS) entry which is preliminary data.</text>
</comment>
<dbReference type="SUPFAM" id="SSF51735">
    <property type="entry name" value="NAD(P)-binding Rossmann-fold domains"/>
    <property type="match status" value="1"/>
</dbReference>
<dbReference type="GO" id="GO:0003960">
    <property type="term" value="F:quinone reductase (NADPH) activity"/>
    <property type="evidence" value="ECO:0007669"/>
    <property type="project" value="UniProtKB-EC"/>
</dbReference>